<evidence type="ECO:0000313" key="4">
    <source>
        <dbReference type="Proteomes" id="UP000093000"/>
    </source>
</evidence>
<proteinExistence type="predicted"/>
<name>A0A1C7NQX9_9FUNG</name>
<feature type="compositionally biased region" description="Basic and acidic residues" evidence="2">
    <location>
        <begin position="257"/>
        <end position="271"/>
    </location>
</feature>
<dbReference type="EMBL" id="LUGH01000009">
    <property type="protein sequence ID" value="OBZ91527.1"/>
    <property type="molecule type" value="Genomic_DNA"/>
</dbReference>
<protein>
    <submittedName>
        <fullName evidence="3">Uncharacterized protein</fullName>
    </submittedName>
</protein>
<sequence length="1015" mass="116329">MAGADKDSIDGEDDIFQPKLPLVEEYNRDYVYHLNEDEIANDTIERMYGPFDSWYLDNGASTPTRKIKMPAKSVHDKKLEEIEKLKRDIREKEAQQRQAQEKRMALEKEIALDREKELQEARQQEEEEQDRQQKELKAHIEERIQHAVNEEVVADMEFSKGNNAHAAQNKEGGDAVSTKILEINTDATSDKDSYTTANDDSVHTEDIFIEKDEEEKLLDREIAELNARLQEVREEENQIQVKLLAMKVRISIEKNRKENNTVKDPKPELGTKRIKQQKSPVRSSKKKRHNEEAQNLGTPPPQPLPNFGYQLPVYFNTMQARPQYYLPNTAMMNQPYLPHPMSQSVPLSSPPPPPPPTDLPPPIPPPPPPPPPQTSQQTPSVRSRQSHKAKPATPYADMTHNDTHRVREYEATLAIFREIEQLISVRIFHSNQESDSSTSLLRIPPRPRRLITSEEYTVPINMFFLNKKYEADQQAPQKNSDFILPAGQPTKIELTDLTYESPLFIMLYRKAEGKKFDERMTSAINAAILCIPSEMDLSTFHVRHAYGLPLHPEKLSAMYQLAKAFCDDYKEKEFWGALKLELSMFVHGPTSIIFQKDFDATIKQFPLSVDVHWQGILSETTFVAQLARIKALLSDIYKSHGVYDSPESIAASAMTAEVLTRLVRLNGLTEVLKMLTGNERFEISLSGYTSFPLTETPGLYLLHNDKYYLWMLILYYFVMKSLPQGVCETWMNALVKEGRPQMNKPLFAIDWTETLLNNPLDKATLYGAVNILLSMWKHFSQLACNDSRKKPLLIGVLRTLVSFLMHTPQYKVPGTLLLVNKLTKVSLITPEIRELEIELEFKRNEDPKKLINLLFSITLHRPQSLALAYRCICLYGERAPYTNGFYAYTGCILAFPLANAKSDSEALLTFLDHHDMELVEHQYRHRLVQSLIDQYKGLVGMIPSSSPNAKSQEQAAFAWINLLLLTKILGAVNPEKQPEVRQEMDTIFHKGFSLINEYDGKLLFFKYASTLIAEH</sequence>
<feature type="coiled-coil region" evidence="1">
    <location>
        <begin position="215"/>
        <end position="242"/>
    </location>
</feature>
<feature type="compositionally biased region" description="Low complexity" evidence="2">
    <location>
        <begin position="374"/>
        <end position="383"/>
    </location>
</feature>
<dbReference type="Proteomes" id="UP000093000">
    <property type="component" value="Unassembled WGS sequence"/>
</dbReference>
<gene>
    <name evidence="3" type="ORF">A0J61_00420</name>
</gene>
<dbReference type="InParanoid" id="A0A1C7NQX9"/>
<accession>A0A1C7NQX9</accession>
<feature type="region of interest" description="Disordered" evidence="2">
    <location>
        <begin position="337"/>
        <end position="403"/>
    </location>
</feature>
<evidence type="ECO:0000256" key="2">
    <source>
        <dbReference type="SAM" id="MobiDB-lite"/>
    </source>
</evidence>
<keyword evidence="4" id="KW-1185">Reference proteome</keyword>
<evidence type="ECO:0000256" key="1">
    <source>
        <dbReference type="SAM" id="Coils"/>
    </source>
</evidence>
<reference evidence="3 4" key="1">
    <citation type="submission" date="2016-03" db="EMBL/GenBank/DDBJ databases">
        <title>Choanephora cucurbitarum.</title>
        <authorList>
            <person name="Min B."/>
            <person name="Park H."/>
            <person name="Park J.-H."/>
            <person name="Shin H.-D."/>
            <person name="Choi I.-G."/>
        </authorList>
    </citation>
    <scope>NUCLEOTIDE SEQUENCE [LARGE SCALE GENOMIC DNA]</scope>
    <source>
        <strain evidence="3 4">KUS-F28377</strain>
    </source>
</reference>
<feature type="compositionally biased region" description="Pro residues" evidence="2">
    <location>
        <begin position="348"/>
        <end position="373"/>
    </location>
</feature>
<comment type="caution">
    <text evidence="3">The sequence shown here is derived from an EMBL/GenBank/DDBJ whole genome shotgun (WGS) entry which is preliminary data.</text>
</comment>
<feature type="region of interest" description="Disordered" evidence="2">
    <location>
        <begin position="257"/>
        <end position="305"/>
    </location>
</feature>
<dbReference type="AlphaFoldDB" id="A0A1C7NQX9"/>
<evidence type="ECO:0000313" key="3">
    <source>
        <dbReference type="EMBL" id="OBZ91527.1"/>
    </source>
</evidence>
<organism evidence="3 4">
    <name type="scientific">Choanephora cucurbitarum</name>
    <dbReference type="NCBI Taxonomy" id="101091"/>
    <lineage>
        <taxon>Eukaryota</taxon>
        <taxon>Fungi</taxon>
        <taxon>Fungi incertae sedis</taxon>
        <taxon>Mucoromycota</taxon>
        <taxon>Mucoromycotina</taxon>
        <taxon>Mucoromycetes</taxon>
        <taxon>Mucorales</taxon>
        <taxon>Mucorineae</taxon>
        <taxon>Choanephoraceae</taxon>
        <taxon>Choanephoroideae</taxon>
        <taxon>Choanephora</taxon>
    </lineage>
</organism>
<dbReference type="OrthoDB" id="2272914at2759"/>
<keyword evidence="1" id="KW-0175">Coiled coil</keyword>
<feature type="region of interest" description="Disordered" evidence="2">
    <location>
        <begin position="111"/>
        <end position="135"/>
    </location>
</feature>
<dbReference type="STRING" id="101091.A0A1C7NQX9"/>